<dbReference type="AlphaFoldDB" id="A0A8X7RGF0"/>
<evidence type="ECO:0000313" key="2">
    <source>
        <dbReference type="Proteomes" id="UP000886595"/>
    </source>
</evidence>
<dbReference type="Proteomes" id="UP000886595">
    <property type="component" value="Unassembled WGS sequence"/>
</dbReference>
<comment type="caution">
    <text evidence="1">The sequence shown here is derived from an EMBL/GenBank/DDBJ whole genome shotgun (WGS) entry which is preliminary data.</text>
</comment>
<organism evidence="1 2">
    <name type="scientific">Brassica carinata</name>
    <name type="common">Ethiopian mustard</name>
    <name type="synonym">Abyssinian cabbage</name>
    <dbReference type="NCBI Taxonomy" id="52824"/>
    <lineage>
        <taxon>Eukaryota</taxon>
        <taxon>Viridiplantae</taxon>
        <taxon>Streptophyta</taxon>
        <taxon>Embryophyta</taxon>
        <taxon>Tracheophyta</taxon>
        <taxon>Spermatophyta</taxon>
        <taxon>Magnoliopsida</taxon>
        <taxon>eudicotyledons</taxon>
        <taxon>Gunneridae</taxon>
        <taxon>Pentapetalae</taxon>
        <taxon>rosids</taxon>
        <taxon>malvids</taxon>
        <taxon>Brassicales</taxon>
        <taxon>Brassicaceae</taxon>
        <taxon>Brassiceae</taxon>
        <taxon>Brassica</taxon>
    </lineage>
</organism>
<dbReference type="OrthoDB" id="10462798at2759"/>
<accession>A0A8X7RGF0</accession>
<protein>
    <submittedName>
        <fullName evidence="1">Uncharacterized protein</fullName>
    </submittedName>
</protein>
<gene>
    <name evidence="1" type="ORF">Bca52824_048313</name>
</gene>
<evidence type="ECO:0000313" key="1">
    <source>
        <dbReference type="EMBL" id="KAG2288709.1"/>
    </source>
</evidence>
<proteinExistence type="predicted"/>
<name>A0A8X7RGF0_BRACI</name>
<keyword evidence="2" id="KW-1185">Reference proteome</keyword>
<sequence length="62" mass="7080">MNILTTNVNNITSDLQITLTIMDNNPNTTARLYGNLIITDLEGTNRPQTIEEENNIYMHNML</sequence>
<reference evidence="1 2" key="1">
    <citation type="submission" date="2020-02" db="EMBL/GenBank/DDBJ databases">
        <authorList>
            <person name="Ma Q."/>
            <person name="Huang Y."/>
            <person name="Song X."/>
            <person name="Pei D."/>
        </authorList>
    </citation>
    <scope>NUCLEOTIDE SEQUENCE [LARGE SCALE GENOMIC DNA]</scope>
    <source>
        <strain evidence="1">Sxm20200214</strain>
        <tissue evidence="1">Leaf</tissue>
    </source>
</reference>
<dbReference type="EMBL" id="JAAMPC010000010">
    <property type="protein sequence ID" value="KAG2288709.1"/>
    <property type="molecule type" value="Genomic_DNA"/>
</dbReference>